<dbReference type="SUPFAM" id="SSF51126">
    <property type="entry name" value="Pectin lyase-like"/>
    <property type="match status" value="1"/>
</dbReference>
<keyword evidence="2" id="KW-1003">Cell membrane</keyword>
<dbReference type="PROSITE" id="PS51484">
    <property type="entry name" value="G8"/>
    <property type="match status" value="1"/>
</dbReference>
<keyword evidence="4" id="KW-0325">Glycoprotein</keyword>
<dbReference type="PANTHER" id="PTHR46769">
    <property type="entry name" value="POLYCYSTIC KIDNEY AND HEPATIC DISEASE 1 (AUTOSOMAL RECESSIVE)-LIKE 1"/>
    <property type="match status" value="1"/>
</dbReference>
<dbReference type="InterPro" id="IPR052387">
    <property type="entry name" value="Fibrocystin"/>
</dbReference>
<feature type="domain" description="G8" evidence="5">
    <location>
        <begin position="38"/>
        <end position="152"/>
    </location>
</feature>
<dbReference type="SMART" id="SM01225">
    <property type="entry name" value="G8"/>
    <property type="match status" value="1"/>
</dbReference>
<dbReference type="Pfam" id="PF24606">
    <property type="entry name" value="CEMIP_beta-hel"/>
    <property type="match status" value="1"/>
</dbReference>
<name>A0A3B0VKB5_9ZZZZ</name>
<comment type="subcellular location">
    <subcellularLocation>
        <location evidence="1">Cell membrane</location>
    </subcellularLocation>
</comment>
<evidence type="ECO:0000256" key="4">
    <source>
        <dbReference type="ARBA" id="ARBA00023180"/>
    </source>
</evidence>
<gene>
    <name evidence="6" type="ORF">MNBD_GAMMA02-524</name>
</gene>
<evidence type="ECO:0000256" key="1">
    <source>
        <dbReference type="ARBA" id="ARBA00004236"/>
    </source>
</evidence>
<dbReference type="GO" id="GO:0005886">
    <property type="term" value="C:plasma membrane"/>
    <property type="evidence" value="ECO:0007669"/>
    <property type="project" value="UniProtKB-SubCell"/>
</dbReference>
<dbReference type="Gene3D" id="2.160.20.10">
    <property type="entry name" value="Single-stranded right-handed beta-helix, Pectin lyase-like"/>
    <property type="match status" value="1"/>
</dbReference>
<dbReference type="AlphaFoldDB" id="A0A3B0VKB5"/>
<evidence type="ECO:0000313" key="6">
    <source>
        <dbReference type="EMBL" id="VAW44058.1"/>
    </source>
</evidence>
<evidence type="ECO:0000259" key="5">
    <source>
        <dbReference type="PROSITE" id="PS51484"/>
    </source>
</evidence>
<dbReference type="Pfam" id="PF10162">
    <property type="entry name" value="G8"/>
    <property type="match status" value="1"/>
</dbReference>
<sequence>MKNFIIIASLLIMTQIQAGTDLIYANNFEQLLLWSNPSSWDSNEVPINGDVVVIPEGRDIYLDVDTANLAELSINGTLKFLARDLVLNSDVITVNGQLQIGSPSQPFEHKAIINLTGSNIGGSAFSRGLVVNAGTLELHGKTSPSVWNKINQHIQANDTQIQVLNATDWQLGNEIVIAPTDFYGVSESQQYEISGINGNELTLNSPVTGFRWGLMQYATSSGMSLINDGSIIPPANEGFTPLELDERAEVGNLSRNIIIQGADDTLWQNDGFGAHVMIMNLDSVVHIDGVEFNRVGQAGLLGRYPMHWHRLSYAANGSEIGDVNNHYLKNSSIHDSQNRCITLHATNGVLLQNNICFDILGHAIFLEDGVERRNIIEGNLVLKVRFPTAQNALKLHDINTQSDLNSGSSGMWASNPDNTIINNTFADAQGFGLWMAFPASPVGVSSNVPILPFRMELGNIDGNTMHSNALLGVMFDNSEIDDLGTVAPLQYASTTANGEITFDNLQRFTITGWSLWKNATGNFWDRVVWPTFEEFISADSSGKYFAGSGAEGLITRSLLVGNSLNDFSPRPNPWMGPPTALATYHSAFSLRENIVINFPFAEDQTSGAFATDDYYIRPVEKGQIRNTNNLLINTHPGYRSDAAVDEEIAFNFAQGFSYYVFASALWDPHGLWGDAGNWSVYNQPFLTHNASCTPILPVSQNASSCDGQFFGVDQFILNQSNQPYDDLMAINISRYDDNNPDLFIDEWNVTGAQSGWALGHMRHFAARNNGIYLLEFPDSALPEDVAISVENMHDANDSFVLGIQFSGNHTAQVFTSTYGHEHYITDGHAGAGSWANKHDYQNLLSRQQVIDSSGESYWQDTVNNIVWIKVAFANLVQINPADPQDIYSEAVLYNEFHLRVWSND</sequence>
<evidence type="ECO:0000256" key="3">
    <source>
        <dbReference type="ARBA" id="ARBA00022729"/>
    </source>
</evidence>
<proteinExistence type="predicted"/>
<dbReference type="EMBL" id="UOFA01000068">
    <property type="protein sequence ID" value="VAW44058.1"/>
    <property type="molecule type" value="Genomic_DNA"/>
</dbReference>
<dbReference type="InterPro" id="IPR011050">
    <property type="entry name" value="Pectin_lyase_fold/virulence"/>
</dbReference>
<dbReference type="InterPro" id="IPR055401">
    <property type="entry name" value="CEMIP_beta-hel_dom"/>
</dbReference>
<reference evidence="6" key="1">
    <citation type="submission" date="2018-06" db="EMBL/GenBank/DDBJ databases">
        <authorList>
            <person name="Zhirakovskaya E."/>
        </authorList>
    </citation>
    <scope>NUCLEOTIDE SEQUENCE</scope>
</reference>
<dbReference type="InterPro" id="IPR019316">
    <property type="entry name" value="G8_domain"/>
</dbReference>
<keyword evidence="2" id="KW-0472">Membrane</keyword>
<accession>A0A3B0VKB5</accession>
<protein>
    <submittedName>
        <fullName evidence="6">Copper binding protein, plastocyanin/azurin family</fullName>
    </submittedName>
</protein>
<dbReference type="PANTHER" id="PTHR46769:SF2">
    <property type="entry name" value="FIBROCYSTIN-L ISOFORM 2 PRECURSOR-RELATED"/>
    <property type="match status" value="1"/>
</dbReference>
<keyword evidence="3" id="KW-0732">Signal</keyword>
<organism evidence="6">
    <name type="scientific">hydrothermal vent metagenome</name>
    <dbReference type="NCBI Taxonomy" id="652676"/>
    <lineage>
        <taxon>unclassified sequences</taxon>
        <taxon>metagenomes</taxon>
        <taxon>ecological metagenomes</taxon>
    </lineage>
</organism>
<evidence type="ECO:0000256" key="2">
    <source>
        <dbReference type="ARBA" id="ARBA00022475"/>
    </source>
</evidence>
<dbReference type="InterPro" id="IPR012334">
    <property type="entry name" value="Pectin_lyas_fold"/>
</dbReference>